<organism evidence="10 11">
    <name type="scientific">Ensete ventricosum</name>
    <name type="common">Abyssinian banana</name>
    <name type="synonym">Musa ensete</name>
    <dbReference type="NCBI Taxonomy" id="4639"/>
    <lineage>
        <taxon>Eukaryota</taxon>
        <taxon>Viridiplantae</taxon>
        <taxon>Streptophyta</taxon>
        <taxon>Embryophyta</taxon>
        <taxon>Tracheophyta</taxon>
        <taxon>Spermatophyta</taxon>
        <taxon>Magnoliopsida</taxon>
        <taxon>Liliopsida</taxon>
        <taxon>Zingiberales</taxon>
        <taxon>Musaceae</taxon>
        <taxon>Ensete</taxon>
    </lineage>
</organism>
<dbReference type="PANTHER" id="PTHR48000:SF8">
    <property type="entry name" value="TRANSCRIPTION FACTOR RAX2-LIKE"/>
    <property type="match status" value="1"/>
</dbReference>
<name>A0A427A4K1_ENSVE</name>
<feature type="region of interest" description="Disordered" evidence="7">
    <location>
        <begin position="239"/>
        <end position="262"/>
    </location>
</feature>
<comment type="caution">
    <text evidence="10">The sequence shown here is derived from an EMBL/GenBank/DDBJ whole genome shotgun (WGS) entry which is preliminary data.</text>
</comment>
<gene>
    <name evidence="10" type="ORF">B296_00028994</name>
</gene>
<evidence type="ECO:0000256" key="5">
    <source>
        <dbReference type="ARBA" id="ARBA00023163"/>
    </source>
</evidence>
<protein>
    <recommendedName>
        <fullName evidence="12">Transcription factor</fullName>
    </recommendedName>
</protein>
<evidence type="ECO:0000256" key="1">
    <source>
        <dbReference type="ARBA" id="ARBA00004123"/>
    </source>
</evidence>
<accession>A0A427A4K1</accession>
<dbReference type="Proteomes" id="UP000287651">
    <property type="component" value="Unassembled WGS sequence"/>
</dbReference>
<evidence type="ECO:0000313" key="10">
    <source>
        <dbReference type="EMBL" id="RRT71177.1"/>
    </source>
</evidence>
<keyword evidence="4" id="KW-0238">DNA-binding</keyword>
<feature type="domain" description="HTH myb-type" evidence="9">
    <location>
        <begin position="123"/>
        <end position="176"/>
    </location>
</feature>
<evidence type="ECO:0000256" key="3">
    <source>
        <dbReference type="ARBA" id="ARBA00023015"/>
    </source>
</evidence>
<proteinExistence type="predicted"/>
<evidence type="ECO:0008006" key="12">
    <source>
        <dbReference type="Google" id="ProtNLM"/>
    </source>
</evidence>
<evidence type="ECO:0000256" key="6">
    <source>
        <dbReference type="ARBA" id="ARBA00023242"/>
    </source>
</evidence>
<feature type="domain" description="Myb-like" evidence="8">
    <location>
        <begin position="177"/>
        <end position="227"/>
    </location>
</feature>
<dbReference type="InterPro" id="IPR017930">
    <property type="entry name" value="Myb_dom"/>
</dbReference>
<evidence type="ECO:0000259" key="8">
    <source>
        <dbReference type="PROSITE" id="PS50090"/>
    </source>
</evidence>
<keyword evidence="2" id="KW-0677">Repeat</keyword>
<dbReference type="FunFam" id="1.10.10.60:FF:000222">
    <property type="entry name" value="Transcription factor MYB36"/>
    <property type="match status" value="1"/>
</dbReference>
<dbReference type="GO" id="GO:0005634">
    <property type="term" value="C:nucleus"/>
    <property type="evidence" value="ECO:0007669"/>
    <property type="project" value="UniProtKB-SubCell"/>
</dbReference>
<dbReference type="SMART" id="SM00717">
    <property type="entry name" value="SANT"/>
    <property type="match status" value="2"/>
</dbReference>
<dbReference type="GO" id="GO:0003677">
    <property type="term" value="F:DNA binding"/>
    <property type="evidence" value="ECO:0007669"/>
    <property type="project" value="UniProtKB-KW"/>
</dbReference>
<dbReference type="Gene3D" id="1.10.10.60">
    <property type="entry name" value="Homeodomain-like"/>
    <property type="match status" value="2"/>
</dbReference>
<sequence>MDISGERMRGEDTPARPFRDPHRSDSIGGRLRRQFNASFYLHILGLGRRNGGRRRRKPKRAGFPSDVGSPKVQGLVFFIGGDVFQGQAIDLKNHQWEEDVGGGATGDRAAPSAAMGRAPCCDKANVKKGPWSPEEDKQLKEYIEKHGTGGNWIALPQKAGLRRCGKSCRLRWLNYLRPNIKHGDFSDDEDRIICSLFASIGSRWSIIAAQLPGRTDNDIKNYWNTKLKKRLLGLPTSHRKPHLQQQQQKKHQLQEQQQQQQQFFPSSFAATAPFSSSAPDLEGIPISHLLNSLVADPTHQSGNLIVFGGGDHHSCSSSDGSSIQIGYGRDFNHGLYNGRENMGFESHLYGGLETEKLLLGGGGGCEASSIGYSFGEVKPTLACPTDACHGLYPDGRSGAATDTSFRNIASAMYHC</sequence>
<evidence type="ECO:0000256" key="2">
    <source>
        <dbReference type="ARBA" id="ARBA00022737"/>
    </source>
</evidence>
<keyword evidence="3" id="KW-0805">Transcription regulation</keyword>
<dbReference type="PROSITE" id="PS51294">
    <property type="entry name" value="HTH_MYB"/>
    <property type="match status" value="2"/>
</dbReference>
<evidence type="ECO:0000259" key="9">
    <source>
        <dbReference type="PROSITE" id="PS51294"/>
    </source>
</evidence>
<dbReference type="PANTHER" id="PTHR48000">
    <property type="entry name" value="OS09G0431300 PROTEIN"/>
    <property type="match status" value="1"/>
</dbReference>
<feature type="domain" description="Myb-like" evidence="8">
    <location>
        <begin position="123"/>
        <end position="176"/>
    </location>
</feature>
<feature type="compositionally biased region" description="Basic and acidic residues" evidence="7">
    <location>
        <begin position="1"/>
        <end position="25"/>
    </location>
</feature>
<keyword evidence="5" id="KW-0804">Transcription</keyword>
<dbReference type="InterPro" id="IPR009057">
    <property type="entry name" value="Homeodomain-like_sf"/>
</dbReference>
<comment type="subcellular location">
    <subcellularLocation>
        <location evidence="1">Nucleus</location>
    </subcellularLocation>
</comment>
<dbReference type="FunFam" id="1.10.10.60:FF:000015">
    <property type="entry name" value="Transcription factor RAX3"/>
    <property type="match status" value="1"/>
</dbReference>
<dbReference type="InterPro" id="IPR001005">
    <property type="entry name" value="SANT/Myb"/>
</dbReference>
<evidence type="ECO:0000256" key="7">
    <source>
        <dbReference type="SAM" id="MobiDB-lite"/>
    </source>
</evidence>
<feature type="domain" description="HTH myb-type" evidence="9">
    <location>
        <begin position="177"/>
        <end position="231"/>
    </location>
</feature>
<dbReference type="AlphaFoldDB" id="A0A427A4K1"/>
<evidence type="ECO:0000256" key="4">
    <source>
        <dbReference type="ARBA" id="ARBA00023125"/>
    </source>
</evidence>
<dbReference type="SUPFAM" id="SSF46689">
    <property type="entry name" value="Homeodomain-like"/>
    <property type="match status" value="1"/>
</dbReference>
<dbReference type="EMBL" id="AMZH03003783">
    <property type="protein sequence ID" value="RRT71177.1"/>
    <property type="molecule type" value="Genomic_DNA"/>
</dbReference>
<dbReference type="CDD" id="cd00167">
    <property type="entry name" value="SANT"/>
    <property type="match status" value="1"/>
</dbReference>
<dbReference type="PROSITE" id="PS50090">
    <property type="entry name" value="MYB_LIKE"/>
    <property type="match status" value="2"/>
</dbReference>
<reference evidence="10 11" key="1">
    <citation type="journal article" date="2014" name="Agronomy (Basel)">
        <title>A Draft Genome Sequence for Ensete ventricosum, the Drought-Tolerant Tree Against Hunger.</title>
        <authorList>
            <person name="Harrison J."/>
            <person name="Moore K.A."/>
            <person name="Paszkiewicz K."/>
            <person name="Jones T."/>
            <person name="Grant M."/>
            <person name="Ambacheew D."/>
            <person name="Muzemil S."/>
            <person name="Studholme D.J."/>
        </authorList>
    </citation>
    <scope>NUCLEOTIDE SEQUENCE [LARGE SCALE GENOMIC DNA]</scope>
</reference>
<dbReference type="Pfam" id="PF00249">
    <property type="entry name" value="Myb_DNA-binding"/>
    <property type="match status" value="2"/>
</dbReference>
<evidence type="ECO:0000313" key="11">
    <source>
        <dbReference type="Proteomes" id="UP000287651"/>
    </source>
</evidence>
<keyword evidence="6" id="KW-0539">Nucleus</keyword>
<feature type="region of interest" description="Disordered" evidence="7">
    <location>
        <begin position="1"/>
        <end position="28"/>
    </location>
</feature>